<evidence type="ECO:0000256" key="7">
    <source>
        <dbReference type="ARBA" id="ARBA00022729"/>
    </source>
</evidence>
<keyword evidence="6 16" id="KW-0812">Transmembrane</keyword>
<proteinExistence type="predicted"/>
<evidence type="ECO:0000256" key="14">
    <source>
        <dbReference type="ARBA" id="ARBA00023319"/>
    </source>
</evidence>
<keyword evidence="12" id="KW-1015">Disulfide bond</keyword>
<evidence type="ECO:0000259" key="17">
    <source>
        <dbReference type="Pfam" id="PF07686"/>
    </source>
</evidence>
<evidence type="ECO:0000256" key="1">
    <source>
        <dbReference type="ARBA" id="ARBA00002230"/>
    </source>
</evidence>
<keyword evidence="19" id="KW-1185">Reference proteome</keyword>
<dbReference type="GO" id="GO:0009897">
    <property type="term" value="C:external side of plasma membrane"/>
    <property type="evidence" value="ECO:0007669"/>
    <property type="project" value="UniProtKB-ARBA"/>
</dbReference>
<keyword evidence="4" id="KW-1003">Cell membrane</keyword>
<feature type="domain" description="Immunoglobulin V-set" evidence="17">
    <location>
        <begin position="82"/>
        <end position="192"/>
    </location>
</feature>
<organism evidence="18 19">
    <name type="scientific">Monodelphis domestica</name>
    <name type="common">Gray short-tailed opossum</name>
    <dbReference type="NCBI Taxonomy" id="13616"/>
    <lineage>
        <taxon>Eukaryota</taxon>
        <taxon>Metazoa</taxon>
        <taxon>Chordata</taxon>
        <taxon>Craniata</taxon>
        <taxon>Vertebrata</taxon>
        <taxon>Euteleostomi</taxon>
        <taxon>Mammalia</taxon>
        <taxon>Metatheria</taxon>
        <taxon>Didelphimorphia</taxon>
        <taxon>Didelphidae</taxon>
        <taxon>Monodelphis</taxon>
    </lineage>
</organism>
<gene>
    <name evidence="18" type="primary">CTLA4</name>
</gene>
<reference evidence="18" key="2">
    <citation type="submission" date="2025-08" db="UniProtKB">
        <authorList>
            <consortium name="Ensembl"/>
        </authorList>
    </citation>
    <scope>IDENTIFICATION</scope>
</reference>
<dbReference type="GeneTree" id="ENSGT00530000063873"/>
<keyword evidence="9 16" id="KW-1133">Transmembrane helix</keyword>
<keyword evidence="14" id="KW-0393">Immunoglobulin domain</keyword>
<protein>
    <recommendedName>
        <fullName evidence="3">Cytotoxic T-lymphocyte protein 4</fullName>
    </recommendedName>
    <alternativeName>
        <fullName evidence="15">Cytotoxic T-lymphocyte-associated antigen 4</fullName>
    </alternativeName>
</protein>
<evidence type="ECO:0000313" key="19">
    <source>
        <dbReference type="Proteomes" id="UP000002280"/>
    </source>
</evidence>
<evidence type="ECO:0000256" key="6">
    <source>
        <dbReference type="ARBA" id="ARBA00022692"/>
    </source>
</evidence>
<dbReference type="PANTHER" id="PTHR11494:SF8">
    <property type="entry name" value="CYTOTOXIC T-LYMPHOCYTE PROTEIN 4"/>
    <property type="match status" value="1"/>
</dbReference>
<dbReference type="PRINTS" id="PR01720">
    <property type="entry name" value="CTLANTIGEN4"/>
</dbReference>
<dbReference type="Pfam" id="PF07686">
    <property type="entry name" value="V-set"/>
    <property type="match status" value="1"/>
</dbReference>
<dbReference type="HOGENOM" id="CLU_085095_0_0_1"/>
<keyword evidence="5" id="KW-0597">Phosphoprotein</keyword>
<dbReference type="InterPro" id="IPR040216">
    <property type="entry name" value="CTLA4/CD28"/>
</dbReference>
<evidence type="ECO:0000256" key="13">
    <source>
        <dbReference type="ARBA" id="ARBA00023180"/>
    </source>
</evidence>
<dbReference type="Gene3D" id="2.60.40.10">
    <property type="entry name" value="Immunoglobulins"/>
    <property type="match status" value="1"/>
</dbReference>
<evidence type="ECO:0000256" key="5">
    <source>
        <dbReference type="ARBA" id="ARBA00022553"/>
    </source>
</evidence>
<keyword evidence="8" id="KW-0391">Immunity</keyword>
<reference evidence="18" key="3">
    <citation type="submission" date="2025-09" db="UniProtKB">
        <authorList>
            <consortium name="Ensembl"/>
        </authorList>
    </citation>
    <scope>IDENTIFICATION</scope>
</reference>
<evidence type="ECO:0000256" key="4">
    <source>
        <dbReference type="ARBA" id="ARBA00022475"/>
    </source>
</evidence>
<dbReference type="SUPFAM" id="SSF48726">
    <property type="entry name" value="Immunoglobulin"/>
    <property type="match status" value="1"/>
</dbReference>
<comment type="subcellular location">
    <subcellularLocation>
        <location evidence="2">Cell membrane</location>
        <topology evidence="2">Single-pass type I membrane protein</topology>
    </subcellularLocation>
</comment>
<dbReference type="InterPro" id="IPR013783">
    <property type="entry name" value="Ig-like_fold"/>
</dbReference>
<dbReference type="InterPro" id="IPR013106">
    <property type="entry name" value="Ig_V-set"/>
</dbReference>
<evidence type="ECO:0000256" key="11">
    <source>
        <dbReference type="ARBA" id="ARBA00023136"/>
    </source>
</evidence>
<dbReference type="Ensembl" id="ENSMODT00000020647.3">
    <property type="protein sequence ID" value="ENSMODP00000020290.3"/>
    <property type="gene ID" value="ENSMODG00000016230.4"/>
</dbReference>
<keyword evidence="11 16" id="KW-0472">Membrane</keyword>
<dbReference type="GO" id="GO:0042129">
    <property type="term" value="P:regulation of T cell proliferation"/>
    <property type="evidence" value="ECO:0007669"/>
    <property type="project" value="InterPro"/>
</dbReference>
<dbReference type="Bgee" id="ENSMODG00000016230">
    <property type="expression patterns" value="Expressed in blood and 14 other cell types or tissues"/>
</dbReference>
<evidence type="ECO:0000256" key="9">
    <source>
        <dbReference type="ARBA" id="ARBA00022989"/>
    </source>
</evidence>
<name>F7FLL7_MONDO</name>
<evidence type="ECO:0000256" key="10">
    <source>
        <dbReference type="ARBA" id="ARBA00023130"/>
    </source>
</evidence>
<keyword evidence="7" id="KW-0732">Signal</keyword>
<comment type="function">
    <text evidence="1">Inhibitory receptor acting as a major negative regulator of T-cell responses. The affinity of CTLA4 for its natural B7 family ligands, CD80 and CD86, is considerably stronger than the affinity of their cognate stimulatory coreceptor CD28.</text>
</comment>
<dbReference type="eggNOG" id="ENOG502RZVK">
    <property type="taxonomic scope" value="Eukaryota"/>
</dbReference>
<evidence type="ECO:0000256" key="12">
    <source>
        <dbReference type="ARBA" id="ARBA00023157"/>
    </source>
</evidence>
<evidence type="ECO:0000256" key="3">
    <source>
        <dbReference type="ARBA" id="ARBA00016331"/>
    </source>
</evidence>
<keyword evidence="13" id="KW-0325">Glycoprotein</keyword>
<evidence type="ECO:0000256" key="8">
    <source>
        <dbReference type="ARBA" id="ARBA00022859"/>
    </source>
</evidence>
<reference evidence="18 19" key="1">
    <citation type="journal article" date="2007" name="Nature">
        <title>Genome of the marsupial Monodelphis domestica reveals innovation in non-coding sequences.</title>
        <authorList>
            <person name="Mikkelsen T.S."/>
            <person name="Wakefield M.J."/>
            <person name="Aken B."/>
            <person name="Amemiya C.T."/>
            <person name="Chang J.L."/>
            <person name="Duke S."/>
            <person name="Garber M."/>
            <person name="Gentles A.J."/>
            <person name="Goodstadt L."/>
            <person name="Heger A."/>
            <person name="Jurka J."/>
            <person name="Kamal M."/>
            <person name="Mauceli E."/>
            <person name="Searle S.M."/>
            <person name="Sharpe T."/>
            <person name="Baker M.L."/>
            <person name="Batzer M.A."/>
            <person name="Benos P.V."/>
            <person name="Belov K."/>
            <person name="Clamp M."/>
            <person name="Cook A."/>
            <person name="Cuff J."/>
            <person name="Das R."/>
            <person name="Davidow L."/>
            <person name="Deakin J.E."/>
            <person name="Fazzari M.J."/>
            <person name="Glass J.L."/>
            <person name="Grabherr M."/>
            <person name="Greally J.M."/>
            <person name="Gu W."/>
            <person name="Hore T.A."/>
            <person name="Huttley G.A."/>
            <person name="Kleber M."/>
            <person name="Jirtle R.L."/>
            <person name="Koina E."/>
            <person name="Lee J.T."/>
            <person name="Mahony S."/>
            <person name="Marra M.A."/>
            <person name="Miller R.D."/>
            <person name="Nicholls R.D."/>
            <person name="Oda M."/>
            <person name="Papenfuss A.T."/>
            <person name="Parra Z.E."/>
            <person name="Pollock D.D."/>
            <person name="Ray D.A."/>
            <person name="Schein J.E."/>
            <person name="Speed T.P."/>
            <person name="Thompson K."/>
            <person name="VandeBerg J.L."/>
            <person name="Wade C.M."/>
            <person name="Walker J.A."/>
            <person name="Waters P.D."/>
            <person name="Webber C."/>
            <person name="Weidman J.R."/>
            <person name="Xie X."/>
            <person name="Zody M.C."/>
            <person name="Baldwin J."/>
            <person name="Abdouelleil A."/>
            <person name="Abdulkadir J."/>
            <person name="Abebe A."/>
            <person name="Abera B."/>
            <person name="Abreu J."/>
            <person name="Acer S.C."/>
            <person name="Aftuck L."/>
            <person name="Alexander A."/>
            <person name="An P."/>
            <person name="Anderson E."/>
            <person name="Anderson S."/>
            <person name="Arachi H."/>
            <person name="Azer M."/>
            <person name="Bachantsang P."/>
            <person name="Barry A."/>
            <person name="Bayul T."/>
            <person name="Berlin A."/>
            <person name="Bessette D."/>
            <person name="Bloom T."/>
            <person name="Bloom T."/>
            <person name="Boguslavskiy L."/>
            <person name="Bonnet C."/>
            <person name="Boukhgalter B."/>
            <person name="Bourzgui I."/>
            <person name="Brown A."/>
            <person name="Cahill P."/>
            <person name="Channer S."/>
            <person name="Cheshatsang Y."/>
            <person name="Chuda L."/>
            <person name="Citroen M."/>
            <person name="Collymore A."/>
            <person name="Cooke P."/>
            <person name="Costello M."/>
            <person name="D'Aco K."/>
            <person name="Daza R."/>
            <person name="De Haan G."/>
            <person name="DeGray S."/>
            <person name="DeMaso C."/>
            <person name="Dhargay N."/>
            <person name="Dooley K."/>
            <person name="Dooley E."/>
            <person name="Doricent M."/>
            <person name="Dorje P."/>
            <person name="Dorjee K."/>
            <person name="Dupes A."/>
            <person name="Elong R."/>
            <person name="Falk J."/>
            <person name="Farina A."/>
            <person name="Faro S."/>
            <person name="Ferguson D."/>
            <person name="Fisher S."/>
            <person name="Foley C.D."/>
            <person name="Franke A."/>
            <person name="Friedrich D."/>
            <person name="Gadbois L."/>
            <person name="Gearin G."/>
            <person name="Gearin C.R."/>
            <person name="Giannoukos G."/>
            <person name="Goode T."/>
            <person name="Graham J."/>
            <person name="Grandbois E."/>
            <person name="Grewal S."/>
            <person name="Gyaltsen K."/>
            <person name="Hafez N."/>
            <person name="Hagos B."/>
            <person name="Hall J."/>
            <person name="Henson C."/>
            <person name="Hollinger A."/>
            <person name="Honan T."/>
            <person name="Huard M.D."/>
            <person name="Hughes L."/>
            <person name="Hurhula B."/>
            <person name="Husby M.E."/>
            <person name="Kamat A."/>
            <person name="Kanga B."/>
            <person name="Kashin S."/>
            <person name="Khazanovich D."/>
            <person name="Kisner P."/>
            <person name="Lance K."/>
            <person name="Lara M."/>
            <person name="Lee W."/>
            <person name="Lennon N."/>
            <person name="Letendre F."/>
            <person name="LeVine R."/>
            <person name="Lipovsky A."/>
            <person name="Liu X."/>
            <person name="Liu J."/>
            <person name="Liu S."/>
            <person name="Lokyitsang T."/>
            <person name="Lokyitsang Y."/>
            <person name="Lubonja R."/>
            <person name="Lui A."/>
            <person name="MacDonald P."/>
            <person name="Magnisalis V."/>
            <person name="Maru K."/>
            <person name="Matthews C."/>
            <person name="McCusker W."/>
            <person name="McDonough S."/>
            <person name="Mehta T."/>
            <person name="Meldrim J."/>
            <person name="Meneus L."/>
            <person name="Mihai O."/>
            <person name="Mihalev A."/>
            <person name="Mihova T."/>
            <person name="Mittelman R."/>
            <person name="Mlenga V."/>
            <person name="Montmayeur A."/>
            <person name="Mulrain L."/>
            <person name="Navidi A."/>
            <person name="Naylor J."/>
            <person name="Negash T."/>
            <person name="Nguyen T."/>
            <person name="Nguyen N."/>
            <person name="Nicol R."/>
            <person name="Norbu C."/>
            <person name="Norbu N."/>
            <person name="Novod N."/>
            <person name="O'Neill B."/>
            <person name="Osman S."/>
            <person name="Markiewicz E."/>
            <person name="Oyono O.L."/>
            <person name="Patti C."/>
            <person name="Phunkhang P."/>
            <person name="Pierre F."/>
            <person name="Priest M."/>
            <person name="Raghuraman S."/>
            <person name="Rege F."/>
            <person name="Reyes R."/>
            <person name="Rise C."/>
            <person name="Rogov P."/>
            <person name="Ross K."/>
            <person name="Ryan E."/>
            <person name="Settipalli S."/>
            <person name="Shea T."/>
            <person name="Sherpa N."/>
            <person name="Shi L."/>
            <person name="Shih D."/>
            <person name="Sparrow T."/>
            <person name="Spaulding J."/>
            <person name="Stalker J."/>
            <person name="Stange-Thomann N."/>
            <person name="Stavropoulos S."/>
            <person name="Stone C."/>
            <person name="Strader C."/>
            <person name="Tesfaye S."/>
            <person name="Thomson T."/>
            <person name="Thoulutsang Y."/>
            <person name="Thoulutsang D."/>
            <person name="Topham K."/>
            <person name="Topping I."/>
            <person name="Tsamla T."/>
            <person name="Vassiliev H."/>
            <person name="Vo A."/>
            <person name="Wangchuk T."/>
            <person name="Wangdi T."/>
            <person name="Weiand M."/>
            <person name="Wilkinson J."/>
            <person name="Wilson A."/>
            <person name="Yadav S."/>
            <person name="Young G."/>
            <person name="Yu Q."/>
            <person name="Zembek L."/>
            <person name="Zhong D."/>
            <person name="Zimmer A."/>
            <person name="Zwirko Z."/>
            <person name="Jaffe D.B."/>
            <person name="Alvarez P."/>
            <person name="Brockman W."/>
            <person name="Butler J."/>
            <person name="Chin C."/>
            <person name="Gnerre S."/>
            <person name="MacCallum I."/>
            <person name="Graves J.A."/>
            <person name="Ponting C.P."/>
            <person name="Breen M."/>
            <person name="Samollow P.B."/>
            <person name="Lander E.S."/>
            <person name="Lindblad-Toh K."/>
        </authorList>
    </citation>
    <scope>NUCLEOTIDE SEQUENCE [LARGE SCALE GENOMIC DNA]</scope>
</reference>
<dbReference type="Proteomes" id="UP000002280">
    <property type="component" value="Chromosome 7"/>
</dbReference>
<dbReference type="AlphaFoldDB" id="F7FLL7"/>
<dbReference type="GO" id="GO:0002250">
    <property type="term" value="P:adaptive immune response"/>
    <property type="evidence" value="ECO:0007669"/>
    <property type="project" value="UniProtKB-KW"/>
</dbReference>
<accession>F7FLL7</accession>
<evidence type="ECO:0000256" key="15">
    <source>
        <dbReference type="ARBA" id="ARBA00032097"/>
    </source>
</evidence>
<evidence type="ECO:0000256" key="16">
    <source>
        <dbReference type="SAM" id="Phobius"/>
    </source>
</evidence>
<dbReference type="PANTHER" id="PTHR11494">
    <property type="entry name" value="CYTOTOXIC T-LYMPHOCYTE PROTEIN"/>
    <property type="match status" value="1"/>
</dbReference>
<keyword evidence="10" id="KW-1064">Adaptive immunity</keyword>
<dbReference type="FunFam" id="2.60.40.10:FF:000686">
    <property type="entry name" value="Cytotoxic T-lymphocyte protein 4"/>
    <property type="match status" value="1"/>
</dbReference>
<dbReference type="InterPro" id="IPR008096">
    <property type="entry name" value="CTLA4"/>
</dbReference>
<evidence type="ECO:0000313" key="18">
    <source>
        <dbReference type="Ensembl" id="ENSMODP00000020290.3"/>
    </source>
</evidence>
<evidence type="ECO:0000256" key="2">
    <source>
        <dbReference type="ARBA" id="ARBA00004251"/>
    </source>
</evidence>
<sequence>MDIRILKFQFDHTSEAKQFAKQNKQKMVIQTWLKFSGCNQAMLLLGSRREMGKLHHPMNWPCTAMLSLLFIPSISKGIHVTQPAVILANSRGVASFVCEYELTAKTKEIRVSLLRQMDDELVEVCASTYLVQNQPVFMDDMLECTGNVSGDKVMLTLTGLKALDTGLYFCKVELMYPPPYYVGLGNGTQIYVIDPEPCPDSDVSLWILAIVSSGLFFYSLLITAVSLNKMLKKRSLLTTGVYVKMPPTEPEHEKQFQPYFITIH</sequence>
<dbReference type="InterPro" id="IPR036179">
    <property type="entry name" value="Ig-like_dom_sf"/>
</dbReference>
<feature type="transmembrane region" description="Helical" evidence="16">
    <location>
        <begin position="205"/>
        <end position="227"/>
    </location>
</feature>